<proteinExistence type="predicted"/>
<dbReference type="Proteomes" id="UP000299102">
    <property type="component" value="Unassembled WGS sequence"/>
</dbReference>
<accession>A0A4C1ZEI3</accession>
<organism evidence="1 2">
    <name type="scientific">Eumeta variegata</name>
    <name type="common">Bagworm moth</name>
    <name type="synonym">Eumeta japonica</name>
    <dbReference type="NCBI Taxonomy" id="151549"/>
    <lineage>
        <taxon>Eukaryota</taxon>
        <taxon>Metazoa</taxon>
        <taxon>Ecdysozoa</taxon>
        <taxon>Arthropoda</taxon>
        <taxon>Hexapoda</taxon>
        <taxon>Insecta</taxon>
        <taxon>Pterygota</taxon>
        <taxon>Neoptera</taxon>
        <taxon>Endopterygota</taxon>
        <taxon>Lepidoptera</taxon>
        <taxon>Glossata</taxon>
        <taxon>Ditrysia</taxon>
        <taxon>Tineoidea</taxon>
        <taxon>Psychidae</taxon>
        <taxon>Oiketicinae</taxon>
        <taxon>Eumeta</taxon>
    </lineage>
</organism>
<gene>
    <name evidence="1" type="ORF">EVAR_63974_1</name>
</gene>
<keyword evidence="2" id="KW-1185">Reference proteome</keyword>
<evidence type="ECO:0000313" key="1">
    <source>
        <dbReference type="EMBL" id="GBP86198.1"/>
    </source>
</evidence>
<dbReference type="EMBL" id="BGZK01001779">
    <property type="protein sequence ID" value="GBP86198.1"/>
    <property type="molecule type" value="Genomic_DNA"/>
</dbReference>
<reference evidence="1 2" key="1">
    <citation type="journal article" date="2019" name="Commun. Biol.">
        <title>The bagworm genome reveals a unique fibroin gene that provides high tensile strength.</title>
        <authorList>
            <person name="Kono N."/>
            <person name="Nakamura H."/>
            <person name="Ohtoshi R."/>
            <person name="Tomita M."/>
            <person name="Numata K."/>
            <person name="Arakawa K."/>
        </authorList>
    </citation>
    <scope>NUCLEOTIDE SEQUENCE [LARGE SCALE GENOMIC DNA]</scope>
</reference>
<comment type="caution">
    <text evidence="1">The sequence shown here is derived from an EMBL/GenBank/DDBJ whole genome shotgun (WGS) entry which is preliminary data.</text>
</comment>
<sequence length="163" mass="17988">MAFRNCRPYLRGYTYTLRGNSLPKLFGYSFGRALLRVNGALRRLDDLSLIRALNICSTFVTYSQFETSVVLAVKENPYDGNGSPGPLTVCKTPNAHGAVGDFGQMLSEQTRVRLRDMTVVWTARSSCDVDIVLKIIFIGPFPRQTGNVTLVAGQRGLPREAAP</sequence>
<protein>
    <submittedName>
        <fullName evidence="1">Uncharacterized protein</fullName>
    </submittedName>
</protein>
<evidence type="ECO:0000313" key="2">
    <source>
        <dbReference type="Proteomes" id="UP000299102"/>
    </source>
</evidence>
<name>A0A4C1ZEI3_EUMVA</name>
<dbReference type="AlphaFoldDB" id="A0A4C1ZEI3"/>